<dbReference type="Proteomes" id="UP000033881">
    <property type="component" value="Unassembled WGS sequence"/>
</dbReference>
<organism evidence="1 2">
    <name type="scientific">Candidatus Woesebacteria bacterium GW2011_GWB1_39_12</name>
    <dbReference type="NCBI Taxonomy" id="1618574"/>
    <lineage>
        <taxon>Bacteria</taxon>
        <taxon>Candidatus Woeseibacteriota</taxon>
    </lineage>
</organism>
<accession>A0A0G0PL38</accession>
<evidence type="ECO:0000313" key="2">
    <source>
        <dbReference type="Proteomes" id="UP000033881"/>
    </source>
</evidence>
<dbReference type="AlphaFoldDB" id="A0A0G0PL38"/>
<sequence>MTVLYYIPPTNEIFEEVRTKAIDLWKAIDSDNDKYGYATSKISQIKDIGNVSDNLMYIVAMFDSGNQVKLIEKLSEEAKEAIEARLNEN</sequence>
<name>A0A0G0PL38_9BACT</name>
<reference evidence="1 2" key="1">
    <citation type="journal article" date="2015" name="Nature">
        <title>rRNA introns, odd ribosomes, and small enigmatic genomes across a large radiation of phyla.</title>
        <authorList>
            <person name="Brown C.T."/>
            <person name="Hug L.A."/>
            <person name="Thomas B.C."/>
            <person name="Sharon I."/>
            <person name="Castelle C.J."/>
            <person name="Singh A."/>
            <person name="Wilkins M.J."/>
            <person name="Williams K.H."/>
            <person name="Banfield J.F."/>
        </authorList>
    </citation>
    <scope>NUCLEOTIDE SEQUENCE [LARGE SCALE GENOMIC DNA]</scope>
</reference>
<protein>
    <submittedName>
        <fullName evidence="1">Uncharacterized protein</fullName>
    </submittedName>
</protein>
<proteinExistence type="predicted"/>
<gene>
    <name evidence="1" type="ORF">UT24_C0034G0022</name>
</gene>
<dbReference type="EMBL" id="LBWB01000034">
    <property type="protein sequence ID" value="KKQ98844.1"/>
    <property type="molecule type" value="Genomic_DNA"/>
</dbReference>
<comment type="caution">
    <text evidence="1">The sequence shown here is derived from an EMBL/GenBank/DDBJ whole genome shotgun (WGS) entry which is preliminary data.</text>
</comment>
<evidence type="ECO:0000313" key="1">
    <source>
        <dbReference type="EMBL" id="KKQ98844.1"/>
    </source>
</evidence>
<dbReference type="STRING" id="1618574.UT24_C0034G0022"/>